<comment type="caution">
    <text evidence="2">The sequence shown here is derived from an EMBL/GenBank/DDBJ whole genome shotgun (WGS) entry which is preliminary data.</text>
</comment>
<evidence type="ECO:0000259" key="1">
    <source>
        <dbReference type="PROSITE" id="PS51186"/>
    </source>
</evidence>
<sequence length="154" mass="16511">MITRPVTPHDAPRISTLLQALVAAGKRRSPADETFVLERYIDDPARIACTLAEDDAGTILGFQSLTLAAEENPYGTPAGWGIIGTHVAPGAGRGGVGSRLFEVTQAVGLEVGLQDIEAVIGARNVEGQAYYEKMGFITHRLEGDAIAKRYRYGR</sequence>
<dbReference type="Proteomes" id="UP001265259">
    <property type="component" value="Unassembled WGS sequence"/>
</dbReference>
<name>A0ABU3DFT2_9RHOB</name>
<dbReference type="InterPro" id="IPR000182">
    <property type="entry name" value="GNAT_dom"/>
</dbReference>
<dbReference type="Gene3D" id="3.40.630.30">
    <property type="match status" value="1"/>
</dbReference>
<gene>
    <name evidence="2" type="ORF">RM543_07810</name>
</gene>
<evidence type="ECO:0000313" key="3">
    <source>
        <dbReference type="Proteomes" id="UP001265259"/>
    </source>
</evidence>
<organism evidence="2 3">
    <name type="scientific">Tropicimonas omnivorans</name>
    <dbReference type="NCBI Taxonomy" id="3075590"/>
    <lineage>
        <taxon>Bacteria</taxon>
        <taxon>Pseudomonadati</taxon>
        <taxon>Pseudomonadota</taxon>
        <taxon>Alphaproteobacteria</taxon>
        <taxon>Rhodobacterales</taxon>
        <taxon>Roseobacteraceae</taxon>
        <taxon>Tropicimonas</taxon>
    </lineage>
</organism>
<keyword evidence="3" id="KW-1185">Reference proteome</keyword>
<dbReference type="RefSeq" id="WP_311690328.1">
    <property type="nucleotide sequence ID" value="NZ_JAVRHL010000002.1"/>
</dbReference>
<dbReference type="SUPFAM" id="SSF55729">
    <property type="entry name" value="Acyl-CoA N-acyltransferases (Nat)"/>
    <property type="match status" value="1"/>
</dbReference>
<evidence type="ECO:0000313" key="2">
    <source>
        <dbReference type="EMBL" id="MDT0682586.1"/>
    </source>
</evidence>
<dbReference type="Pfam" id="PF00583">
    <property type="entry name" value="Acetyltransf_1"/>
    <property type="match status" value="1"/>
</dbReference>
<protein>
    <submittedName>
        <fullName evidence="2">GNAT family N-acetyltransferase</fullName>
    </submittedName>
</protein>
<dbReference type="EMBL" id="JAVRHL010000002">
    <property type="protein sequence ID" value="MDT0682586.1"/>
    <property type="molecule type" value="Genomic_DNA"/>
</dbReference>
<dbReference type="PROSITE" id="PS51186">
    <property type="entry name" value="GNAT"/>
    <property type="match status" value="1"/>
</dbReference>
<dbReference type="InterPro" id="IPR016181">
    <property type="entry name" value="Acyl_CoA_acyltransferase"/>
</dbReference>
<reference evidence="2 3" key="1">
    <citation type="submission" date="2023-09" db="EMBL/GenBank/DDBJ databases">
        <authorList>
            <person name="Rey-Velasco X."/>
        </authorList>
    </citation>
    <scope>NUCLEOTIDE SEQUENCE [LARGE SCALE GENOMIC DNA]</scope>
    <source>
        <strain evidence="2 3">F158</strain>
    </source>
</reference>
<proteinExistence type="predicted"/>
<feature type="domain" description="N-acetyltransferase" evidence="1">
    <location>
        <begin position="1"/>
        <end position="154"/>
    </location>
</feature>
<accession>A0ABU3DFT2</accession>